<keyword evidence="1" id="KW-0472">Membrane</keyword>
<dbReference type="EMBL" id="LR796340">
    <property type="protein sequence ID" value="CAB4137686.1"/>
    <property type="molecule type" value="Genomic_DNA"/>
</dbReference>
<evidence type="ECO:0000313" key="2">
    <source>
        <dbReference type="EMBL" id="CAB4137686.1"/>
    </source>
</evidence>
<protein>
    <recommendedName>
        <fullName evidence="3">Holin</fullName>
    </recommendedName>
</protein>
<keyword evidence="1" id="KW-0812">Transmembrane</keyword>
<name>A0A6J5LXN0_9CAUD</name>
<feature type="transmembrane region" description="Helical" evidence="1">
    <location>
        <begin position="6"/>
        <end position="31"/>
    </location>
</feature>
<evidence type="ECO:0000256" key="1">
    <source>
        <dbReference type="SAM" id="Phobius"/>
    </source>
</evidence>
<accession>A0A6J5LXN0</accession>
<evidence type="ECO:0008006" key="3">
    <source>
        <dbReference type="Google" id="ProtNLM"/>
    </source>
</evidence>
<sequence>MDGNQFLNALAAQLAPLVVSGVGLFAAWLAARLASLQGKKAASSAVIGAAARGAGVAYLALLRQGGNYRDPDAVARAIGHGVEYVLAQVPASVKKVGQSDAGVESLVRGQLGTLLAQDPNVKLPGAGAG</sequence>
<proteinExistence type="predicted"/>
<reference evidence="2" key="1">
    <citation type="submission" date="2020-04" db="EMBL/GenBank/DDBJ databases">
        <authorList>
            <person name="Chiriac C."/>
            <person name="Salcher M."/>
            <person name="Ghai R."/>
            <person name="Kavagutti S V."/>
        </authorList>
    </citation>
    <scope>NUCLEOTIDE SEQUENCE</scope>
</reference>
<organism evidence="2">
    <name type="scientific">uncultured Caudovirales phage</name>
    <dbReference type="NCBI Taxonomy" id="2100421"/>
    <lineage>
        <taxon>Viruses</taxon>
        <taxon>Duplodnaviria</taxon>
        <taxon>Heunggongvirae</taxon>
        <taxon>Uroviricota</taxon>
        <taxon>Caudoviricetes</taxon>
        <taxon>Peduoviridae</taxon>
        <taxon>Maltschvirus</taxon>
        <taxon>Maltschvirus maltsch</taxon>
    </lineage>
</organism>
<gene>
    <name evidence="2" type="ORF">UFOVP326_53</name>
</gene>
<keyword evidence="1" id="KW-1133">Transmembrane helix</keyword>